<dbReference type="SUPFAM" id="SSF47413">
    <property type="entry name" value="lambda repressor-like DNA-binding domains"/>
    <property type="match status" value="1"/>
</dbReference>
<dbReference type="Proteomes" id="UP000776650">
    <property type="component" value="Unassembled WGS sequence"/>
</dbReference>
<evidence type="ECO:0000313" key="3">
    <source>
        <dbReference type="Proteomes" id="UP000776650"/>
    </source>
</evidence>
<accession>A0A921F6Y2</accession>
<feature type="domain" description="HTH cro/C1-type" evidence="1">
    <location>
        <begin position="49"/>
        <end position="91"/>
    </location>
</feature>
<reference evidence="2" key="2">
    <citation type="submission" date="2021-09" db="EMBL/GenBank/DDBJ databases">
        <authorList>
            <person name="Gilroy R."/>
        </authorList>
    </citation>
    <scope>NUCLEOTIDE SEQUENCE</scope>
    <source>
        <strain evidence="2">ChiGjej1B1-18357</strain>
    </source>
</reference>
<dbReference type="Pfam" id="PF13560">
    <property type="entry name" value="HTH_31"/>
    <property type="match status" value="1"/>
</dbReference>
<dbReference type="InterPro" id="IPR001387">
    <property type="entry name" value="Cro/C1-type_HTH"/>
</dbReference>
<dbReference type="SMART" id="SM00530">
    <property type="entry name" value="HTH_XRE"/>
    <property type="match status" value="1"/>
</dbReference>
<comment type="caution">
    <text evidence="2">The sequence shown here is derived from an EMBL/GenBank/DDBJ whole genome shotgun (WGS) entry which is preliminary data.</text>
</comment>
<dbReference type="Gene3D" id="1.10.260.40">
    <property type="entry name" value="lambda repressor-like DNA-binding domains"/>
    <property type="match status" value="1"/>
</dbReference>
<dbReference type="CDD" id="cd00093">
    <property type="entry name" value="HTH_XRE"/>
    <property type="match status" value="1"/>
</dbReference>
<evidence type="ECO:0000259" key="1">
    <source>
        <dbReference type="PROSITE" id="PS50943"/>
    </source>
</evidence>
<dbReference type="PANTHER" id="PTHR35010">
    <property type="entry name" value="BLL4672 PROTEIN-RELATED"/>
    <property type="match status" value="1"/>
</dbReference>
<sequence length="138" mass="14723">MDGTQPQGPANAKASVRDFLMSRRAKITPEDAGMPTHGGRRVSGLRRGEVADLAGISVEYYAKLERGHIGGASAAVLDAVARALRLDDAEYAHFLDLVRTVDGIPTSGRPRGRSRTARQVRPGLHSVVDSMTDAVAFV</sequence>
<protein>
    <submittedName>
        <fullName evidence="2">Helix-turn-helix domain-containing protein</fullName>
    </submittedName>
</protein>
<dbReference type="EMBL" id="DYXM01000259">
    <property type="protein sequence ID" value="HJE92023.1"/>
    <property type="molecule type" value="Genomic_DNA"/>
</dbReference>
<evidence type="ECO:0000313" key="2">
    <source>
        <dbReference type="EMBL" id="HJE92023.1"/>
    </source>
</evidence>
<reference evidence="2" key="1">
    <citation type="journal article" date="2021" name="PeerJ">
        <title>Extensive microbial diversity within the chicken gut microbiome revealed by metagenomics and culture.</title>
        <authorList>
            <person name="Gilroy R."/>
            <person name="Ravi A."/>
            <person name="Getino M."/>
            <person name="Pursley I."/>
            <person name="Horton D.L."/>
            <person name="Alikhan N.F."/>
            <person name="Baker D."/>
            <person name="Gharbi K."/>
            <person name="Hall N."/>
            <person name="Watson M."/>
            <person name="Adriaenssens E.M."/>
            <person name="Foster-Nyarko E."/>
            <person name="Jarju S."/>
            <person name="Secka A."/>
            <person name="Antonio M."/>
            <person name="Oren A."/>
            <person name="Chaudhuri R.R."/>
            <person name="La Ragione R."/>
            <person name="Hildebrand F."/>
            <person name="Pallen M.J."/>
        </authorList>
    </citation>
    <scope>NUCLEOTIDE SEQUENCE</scope>
    <source>
        <strain evidence="2">ChiGjej1B1-18357</strain>
    </source>
</reference>
<dbReference type="PANTHER" id="PTHR35010:SF2">
    <property type="entry name" value="BLL4672 PROTEIN"/>
    <property type="match status" value="1"/>
</dbReference>
<feature type="non-terminal residue" evidence="2">
    <location>
        <position position="138"/>
    </location>
</feature>
<dbReference type="PROSITE" id="PS50943">
    <property type="entry name" value="HTH_CROC1"/>
    <property type="match status" value="1"/>
</dbReference>
<dbReference type="RefSeq" id="WP_303915339.1">
    <property type="nucleotide sequence ID" value="NZ_DYXM01000259.1"/>
</dbReference>
<organism evidence="2 3">
    <name type="scientific">Dietzia timorensis</name>
    <dbReference type="NCBI Taxonomy" id="499555"/>
    <lineage>
        <taxon>Bacteria</taxon>
        <taxon>Bacillati</taxon>
        <taxon>Actinomycetota</taxon>
        <taxon>Actinomycetes</taxon>
        <taxon>Mycobacteriales</taxon>
        <taxon>Dietziaceae</taxon>
        <taxon>Dietzia</taxon>
    </lineage>
</organism>
<dbReference type="InterPro" id="IPR010982">
    <property type="entry name" value="Lambda_DNA-bd_dom_sf"/>
</dbReference>
<proteinExistence type="predicted"/>
<dbReference type="AlphaFoldDB" id="A0A921F6Y2"/>
<name>A0A921F6Y2_9ACTN</name>
<dbReference type="GO" id="GO:0003677">
    <property type="term" value="F:DNA binding"/>
    <property type="evidence" value="ECO:0007669"/>
    <property type="project" value="InterPro"/>
</dbReference>
<gene>
    <name evidence="2" type="ORF">K8V11_13540</name>
</gene>